<accession>A0A1V9YEW7</accession>
<organism evidence="1 2">
    <name type="scientific">Achlya hypogyna</name>
    <name type="common">Oomycete</name>
    <name type="synonym">Protoachlya hypogyna</name>
    <dbReference type="NCBI Taxonomy" id="1202772"/>
    <lineage>
        <taxon>Eukaryota</taxon>
        <taxon>Sar</taxon>
        <taxon>Stramenopiles</taxon>
        <taxon>Oomycota</taxon>
        <taxon>Saprolegniomycetes</taxon>
        <taxon>Saprolegniales</taxon>
        <taxon>Achlyaceae</taxon>
        <taxon>Achlya</taxon>
    </lineage>
</organism>
<dbReference type="InterPro" id="IPR036322">
    <property type="entry name" value="WD40_repeat_dom_sf"/>
</dbReference>
<reference evidence="1 2" key="1">
    <citation type="journal article" date="2014" name="Genome Biol. Evol.">
        <title>The secreted proteins of Achlya hypogyna and Thraustotheca clavata identify the ancestral oomycete secretome and reveal gene acquisitions by horizontal gene transfer.</title>
        <authorList>
            <person name="Misner I."/>
            <person name="Blouin N."/>
            <person name="Leonard G."/>
            <person name="Richards T.A."/>
            <person name="Lane C.E."/>
        </authorList>
    </citation>
    <scope>NUCLEOTIDE SEQUENCE [LARGE SCALE GENOMIC DNA]</scope>
    <source>
        <strain evidence="1 2">ATCC 48635</strain>
    </source>
</reference>
<comment type="caution">
    <text evidence="1">The sequence shown here is derived from an EMBL/GenBank/DDBJ whole genome shotgun (WGS) entry which is preliminary data.</text>
</comment>
<name>A0A1V9YEW7_ACHHY</name>
<dbReference type="SUPFAM" id="SSF50978">
    <property type="entry name" value="WD40 repeat-like"/>
    <property type="match status" value="1"/>
</dbReference>
<dbReference type="AlphaFoldDB" id="A0A1V9YEW7"/>
<protein>
    <submittedName>
        <fullName evidence="1">Uncharacterized protein</fullName>
    </submittedName>
</protein>
<evidence type="ECO:0000313" key="1">
    <source>
        <dbReference type="EMBL" id="OQR84242.1"/>
    </source>
</evidence>
<dbReference type="EMBL" id="JNBR01001918">
    <property type="protein sequence ID" value="OQR84242.1"/>
    <property type="molecule type" value="Genomic_DNA"/>
</dbReference>
<dbReference type="OrthoDB" id="547231at2759"/>
<gene>
    <name evidence="1" type="ORF">ACHHYP_13677</name>
</gene>
<sequence>MAAKAAIEAQARKELKARLRRDCLTLGVDLERIFDGAPGLHKDKDLISQASFHGILASHEIALTDAEKELLLVFCTPAGLLSRAAFVAFVDVLKPPDHVNPDLVFPSLPQPFRRILKILEEDIVDRAWTLITSTMAFKLQQGEMNADLQEKEAKARVCAPGAVLDLGDDVAACVGSADHELVALLHTNNTVEVLDSSGVPVVAATKLVPDLFAIQGLSSPLRPFLLGGMRHTFVALWARRRPAGEADSAPDPAFDGVESLVHVYSFASTGFALRLTLVAKEPIARVLLSDDVAFAAIMFDHGLLQAFATGSIVAVPTDAPPTALNPAVDCVLEVDAGVFNVAPVAKAVAIDTTTAKSDKGHAKGKGKDLEAEATAALPEVYDTYLFASFLLSDAGTWQVGVASQHKLLVYGLGARDTPPTTTVVVAAPITCALAAPSHALVALGLANGAVLVWHVHLQIEYSALGRHGAPVKALYLHKSEYLVSLSAANELHFYDLCARSDMLAPHAAFILGLQHDPCVAPTKVDSRLRAASLVRVVDGLQPFASIHGFQELPIVFATLEDGLTAVYDARNGLLIGSLGLGDGLIEWRDGHWLLAGDHAWAPAFDARGHRWLSQFTTTGILETCFPLVGKRTASEYYTAFLSRRTGTPSALESTKAKRPSVITQRRRVQTKPTPGAPEEVGVAAKAADVNLSLEAPVVAPKKTVDTVLQAVLRRQVQMAVERDARMSKRRADILKALHAW</sequence>
<evidence type="ECO:0000313" key="2">
    <source>
        <dbReference type="Proteomes" id="UP000243579"/>
    </source>
</evidence>
<keyword evidence="2" id="KW-1185">Reference proteome</keyword>
<proteinExistence type="predicted"/>
<dbReference type="Proteomes" id="UP000243579">
    <property type="component" value="Unassembled WGS sequence"/>
</dbReference>